<dbReference type="AlphaFoldDB" id="A0A182S7U8"/>
<organism evidence="1 2">
    <name type="scientific">Anopheles maculatus</name>
    <dbReference type="NCBI Taxonomy" id="74869"/>
    <lineage>
        <taxon>Eukaryota</taxon>
        <taxon>Metazoa</taxon>
        <taxon>Ecdysozoa</taxon>
        <taxon>Arthropoda</taxon>
        <taxon>Hexapoda</taxon>
        <taxon>Insecta</taxon>
        <taxon>Pterygota</taxon>
        <taxon>Neoptera</taxon>
        <taxon>Endopterygota</taxon>
        <taxon>Diptera</taxon>
        <taxon>Nematocera</taxon>
        <taxon>Culicoidea</taxon>
        <taxon>Culicidae</taxon>
        <taxon>Anophelinae</taxon>
        <taxon>Anopheles</taxon>
        <taxon>Anopheles maculatus group</taxon>
    </lineage>
</organism>
<evidence type="ECO:0000313" key="1">
    <source>
        <dbReference type="EnsemblMetazoa" id="AMAM001434-PA"/>
    </source>
</evidence>
<name>A0A182S7U8_9DIPT</name>
<protein>
    <recommendedName>
        <fullName evidence="3">Cadherin domain-containing protein</fullName>
    </recommendedName>
</protein>
<sequence length="212" mass="23973">MLLLPTAIEVHCQQWGDPKFDTENTENISLAAFDDTLLQQDVWMVEEIQPPFVLLCLNYQGSPEPTIRQAPLNLEAELKRANDGRWCIYINRRQDYEVDKRSNIILLVVENPAVPYTILVTLVNILDNAPVMTAEGNCEIEEQRDDFVSGCLFNVYHADGFEVNGIGNTSTNELSFAIDDASGAGEHFEYVVAAKPHPQPNYNKQYNLRGLR</sequence>
<reference evidence="1" key="2">
    <citation type="submission" date="2020-05" db="UniProtKB">
        <authorList>
            <consortium name="EnsemblMetazoa"/>
        </authorList>
    </citation>
    <scope>IDENTIFICATION</scope>
    <source>
        <strain evidence="1">maculatus3</strain>
    </source>
</reference>
<evidence type="ECO:0000313" key="2">
    <source>
        <dbReference type="Proteomes" id="UP000075901"/>
    </source>
</evidence>
<dbReference type="VEuPathDB" id="VectorBase:AMAM001434"/>
<dbReference type="Proteomes" id="UP000075901">
    <property type="component" value="Unassembled WGS sequence"/>
</dbReference>
<keyword evidence="2" id="KW-1185">Reference proteome</keyword>
<proteinExistence type="predicted"/>
<dbReference type="EnsemblMetazoa" id="AMAM001434-RA">
    <property type="protein sequence ID" value="AMAM001434-PA"/>
    <property type="gene ID" value="AMAM001434"/>
</dbReference>
<evidence type="ECO:0008006" key="3">
    <source>
        <dbReference type="Google" id="ProtNLM"/>
    </source>
</evidence>
<reference evidence="2" key="1">
    <citation type="submission" date="2013-09" db="EMBL/GenBank/DDBJ databases">
        <title>The Genome Sequence of Anopheles maculatus species B.</title>
        <authorList>
            <consortium name="The Broad Institute Genomics Platform"/>
            <person name="Neafsey D.E."/>
            <person name="Besansky N."/>
            <person name="Howell P."/>
            <person name="Walton C."/>
            <person name="Young S.K."/>
            <person name="Zeng Q."/>
            <person name="Gargeya S."/>
            <person name="Fitzgerald M."/>
            <person name="Haas B."/>
            <person name="Abouelleil A."/>
            <person name="Allen A.W."/>
            <person name="Alvarado L."/>
            <person name="Arachchi H.M."/>
            <person name="Berlin A.M."/>
            <person name="Chapman S.B."/>
            <person name="Gainer-Dewar J."/>
            <person name="Goldberg J."/>
            <person name="Griggs A."/>
            <person name="Gujja S."/>
            <person name="Hansen M."/>
            <person name="Howarth C."/>
            <person name="Imamovic A."/>
            <person name="Ireland A."/>
            <person name="Larimer J."/>
            <person name="McCowan C."/>
            <person name="Murphy C."/>
            <person name="Pearson M."/>
            <person name="Poon T.W."/>
            <person name="Priest M."/>
            <person name="Roberts A."/>
            <person name="Saif S."/>
            <person name="Shea T."/>
            <person name="Sisk P."/>
            <person name="Sykes S."/>
            <person name="Wortman J."/>
            <person name="Nusbaum C."/>
            <person name="Birren B."/>
        </authorList>
    </citation>
    <scope>NUCLEOTIDE SEQUENCE [LARGE SCALE GENOMIC DNA]</scope>
    <source>
        <strain evidence="2">maculatus3</strain>
    </source>
</reference>
<accession>A0A182S7U8</accession>